<dbReference type="InterPro" id="IPR053203">
    <property type="entry name" value="Cisplatin_resist-associated"/>
</dbReference>
<sequence length="146" mass="15658">MGLLDKVKEKLGEGQAHSTPADDESQERGRFMASTGRGGAGNMSRSRARQVDESPEVIAAARSRSQSRSRAAHHGHEPHVTAGRGGTGNVRSTSTDAKSRERQAALDAEERIVEDKYAAKHAREESVQGRGGLGNIPHHAHHNEPA</sequence>
<dbReference type="EMBL" id="FMSP01000021">
    <property type="protein sequence ID" value="SCV74456.1"/>
    <property type="molecule type" value="Genomic_DNA"/>
</dbReference>
<dbReference type="AlphaFoldDB" id="A0A238FTP3"/>
<feature type="compositionally biased region" description="Basic and acidic residues" evidence="1">
    <location>
        <begin position="97"/>
        <end position="127"/>
    </location>
</feature>
<dbReference type="Proteomes" id="UP000198372">
    <property type="component" value="Unassembled WGS sequence"/>
</dbReference>
<feature type="compositionally biased region" description="Basic and acidic residues" evidence="1">
    <location>
        <begin position="1"/>
        <end position="12"/>
    </location>
</feature>
<evidence type="ECO:0000256" key="1">
    <source>
        <dbReference type="SAM" id="MobiDB-lite"/>
    </source>
</evidence>
<reference evidence="3" key="1">
    <citation type="submission" date="2016-09" db="EMBL/GenBank/DDBJ databases">
        <authorList>
            <person name="Jeantristanb JTB J.-T."/>
            <person name="Ricardo R."/>
        </authorList>
    </citation>
    <scope>NUCLEOTIDE SEQUENCE [LARGE SCALE GENOMIC DNA]</scope>
</reference>
<protein>
    <submittedName>
        <fullName evidence="2">BQ2448_8095 protein</fullName>
    </submittedName>
</protein>
<dbReference type="Pfam" id="PF12223">
    <property type="entry name" value="DUF3602"/>
    <property type="match status" value="1"/>
</dbReference>
<gene>
    <name evidence="2" type="ORF">BQ2448_8095</name>
</gene>
<keyword evidence="3" id="KW-1185">Reference proteome</keyword>
<dbReference type="PANTHER" id="PTHR34693">
    <property type="entry name" value="PROTEIN PAR32"/>
    <property type="match status" value="1"/>
</dbReference>
<accession>A0A238FTP3</accession>
<name>A0A238FTP3_9BASI</name>
<dbReference type="InterPro" id="IPR022024">
    <property type="entry name" value="DUF3602"/>
</dbReference>
<feature type="region of interest" description="Disordered" evidence="1">
    <location>
        <begin position="1"/>
        <end position="146"/>
    </location>
</feature>
<evidence type="ECO:0000313" key="3">
    <source>
        <dbReference type="Proteomes" id="UP000198372"/>
    </source>
</evidence>
<dbReference type="OrthoDB" id="2537432at2759"/>
<proteinExistence type="predicted"/>
<dbReference type="PANTHER" id="PTHR34693:SF1">
    <property type="entry name" value="PROTEIN PAR32"/>
    <property type="match status" value="1"/>
</dbReference>
<organism evidence="2 3">
    <name type="scientific">Microbotryum intermedium</name>
    <dbReference type="NCBI Taxonomy" id="269621"/>
    <lineage>
        <taxon>Eukaryota</taxon>
        <taxon>Fungi</taxon>
        <taxon>Dikarya</taxon>
        <taxon>Basidiomycota</taxon>
        <taxon>Pucciniomycotina</taxon>
        <taxon>Microbotryomycetes</taxon>
        <taxon>Microbotryales</taxon>
        <taxon>Microbotryaceae</taxon>
        <taxon>Microbotryum</taxon>
    </lineage>
</organism>
<evidence type="ECO:0000313" key="2">
    <source>
        <dbReference type="EMBL" id="SCV74456.1"/>
    </source>
</evidence>